<evidence type="ECO:0000259" key="7">
    <source>
        <dbReference type="PROSITE" id="PS51088"/>
    </source>
</evidence>
<name>A0A4P6XP23_9ASCO</name>
<dbReference type="Gene3D" id="6.10.20.40">
    <property type="entry name" value="TEA/ATTS domain"/>
    <property type="match status" value="1"/>
</dbReference>
<comment type="similarity">
    <text evidence="2">Belongs to the TEC1 family.</text>
</comment>
<protein>
    <submittedName>
        <fullName evidence="8">Transcriptional enhancer factor</fullName>
    </submittedName>
</protein>
<gene>
    <name evidence="8" type="primary">MPUL0D01610</name>
    <name evidence="8" type="ORF">METSCH_D01610</name>
</gene>
<feature type="DNA-binding region" description="TEA" evidence="6">
    <location>
        <begin position="109"/>
        <end position="183"/>
    </location>
</feature>
<keyword evidence="9" id="KW-1185">Reference proteome</keyword>
<dbReference type="GO" id="GO:0000978">
    <property type="term" value="F:RNA polymerase II cis-regulatory region sequence-specific DNA binding"/>
    <property type="evidence" value="ECO:0007669"/>
    <property type="project" value="TreeGrafter"/>
</dbReference>
<evidence type="ECO:0000256" key="3">
    <source>
        <dbReference type="ARBA" id="ARBA00023015"/>
    </source>
</evidence>
<keyword evidence="4" id="KW-0804">Transcription</keyword>
<dbReference type="Proteomes" id="UP000292447">
    <property type="component" value="Chromosome IV"/>
</dbReference>
<dbReference type="GO" id="GO:0005667">
    <property type="term" value="C:transcription regulator complex"/>
    <property type="evidence" value="ECO:0007669"/>
    <property type="project" value="TreeGrafter"/>
</dbReference>
<evidence type="ECO:0000256" key="4">
    <source>
        <dbReference type="ARBA" id="ARBA00023163"/>
    </source>
</evidence>
<dbReference type="STRING" id="2163413.A0A4P6XP23"/>
<accession>A0A4P6XP23</accession>
<evidence type="ECO:0000313" key="8">
    <source>
        <dbReference type="EMBL" id="QBM89100.1"/>
    </source>
</evidence>
<dbReference type="InterPro" id="IPR038096">
    <property type="entry name" value="TEA/ATTS_sf"/>
</dbReference>
<sequence length="589" mass="65155">MSITRPNSSRAKSLPMIVDVAVDPQGKTLYRVHETTSALQEATPLSSNYSDSSRHFFDSLEELHSPAGSVSSTQLPCSDKQKTFELGTLTPLEMPERRSSVSRNTGYCAPSLEDIWSSDVEAAFEEALAIVPKCGLTKIKIAGKCCGRNELIADFILAKTGKFRSRKQVSSHIQVVKNMKSKENLINLINDGPDYSSPEEAEENMKRFEEVFSKININKSLGLNSTGDAELLGSGGLLRRRSSEQLTLPPKRKKLPLSSLNVRDISFTIENPDNNGYPVTLTTQAETPMKFLSVKENANITTRFPGLEEFSNTNVPLIHNMVNIMNPLKLATTHSIDVGLKTNFKVDIPGARENLACFTTVYSFGDEVLKVNDDEFRTNTDQPFLVKFWKCFFLQLLNLPTSLDAAFKGVTVKQVIYDNTVPITSILPKSKIKAVLLWEFSKVDEFSEAVSSSSRLFLPPALGYATMTANNSNYSIRPPQQTYPLSQPPTEPPNAQFMYTPASSTSSLRNLANNKNYKLPEISRPTNSTGVSQLSFPGLSVSSPFYEQQATPQYLASILPGVSLMTPVEGESNTFFPAEEQHVLGNYLH</sequence>
<organism evidence="8 9">
    <name type="scientific">Metschnikowia aff. pulcherrima</name>
    <dbReference type="NCBI Taxonomy" id="2163413"/>
    <lineage>
        <taxon>Eukaryota</taxon>
        <taxon>Fungi</taxon>
        <taxon>Dikarya</taxon>
        <taxon>Ascomycota</taxon>
        <taxon>Saccharomycotina</taxon>
        <taxon>Pichiomycetes</taxon>
        <taxon>Metschnikowiaceae</taxon>
        <taxon>Metschnikowia</taxon>
    </lineage>
</organism>
<evidence type="ECO:0000256" key="5">
    <source>
        <dbReference type="ARBA" id="ARBA00023242"/>
    </source>
</evidence>
<dbReference type="InterPro" id="IPR000818">
    <property type="entry name" value="TEA/ATTS_dom"/>
</dbReference>
<dbReference type="PROSITE" id="PS51088">
    <property type="entry name" value="TEA_2"/>
    <property type="match status" value="1"/>
</dbReference>
<dbReference type="PANTHER" id="PTHR11834">
    <property type="entry name" value="TRANSCRIPTIONAL ENHANCER FACTOR TEF RELATED"/>
    <property type="match status" value="1"/>
</dbReference>
<dbReference type="PRINTS" id="PR00065">
    <property type="entry name" value="TEADOMAIN"/>
</dbReference>
<evidence type="ECO:0000256" key="2">
    <source>
        <dbReference type="ARBA" id="ARBA00008421"/>
    </source>
</evidence>
<comment type="subcellular location">
    <subcellularLocation>
        <location evidence="1">Nucleus</location>
    </subcellularLocation>
</comment>
<reference evidence="9" key="1">
    <citation type="submission" date="2019-03" db="EMBL/GenBank/DDBJ databases">
        <title>Snf2 controls pulcherriminic acid biosynthesis and connects pigmentation and antifungal activity of the yeast Metschnikowia pulcherrima.</title>
        <authorList>
            <person name="Gore-Lloyd D."/>
            <person name="Sumann I."/>
            <person name="Brachmann A.O."/>
            <person name="Schneeberger K."/>
            <person name="Ortiz-Merino R.A."/>
            <person name="Moreno-Beltran M."/>
            <person name="Schlaefli M."/>
            <person name="Kirner P."/>
            <person name="Santos Kron A."/>
            <person name="Wolfe K.H."/>
            <person name="Piel J."/>
            <person name="Ahrens C.H."/>
            <person name="Henk D."/>
            <person name="Freimoser F.M."/>
        </authorList>
    </citation>
    <scope>NUCLEOTIDE SEQUENCE [LARGE SCALE GENOMIC DNA]</scope>
    <source>
        <strain evidence="9">APC 1.2</strain>
    </source>
</reference>
<dbReference type="EMBL" id="CP034459">
    <property type="protein sequence ID" value="QBM89100.1"/>
    <property type="molecule type" value="Genomic_DNA"/>
</dbReference>
<dbReference type="Pfam" id="PF01285">
    <property type="entry name" value="TEA"/>
    <property type="match status" value="1"/>
</dbReference>
<evidence type="ECO:0000256" key="6">
    <source>
        <dbReference type="PROSITE-ProRule" id="PRU00505"/>
    </source>
</evidence>
<proteinExistence type="inferred from homology"/>
<dbReference type="InterPro" id="IPR050937">
    <property type="entry name" value="TEC1_TEAD_TF"/>
</dbReference>
<dbReference type="PANTHER" id="PTHR11834:SF0">
    <property type="entry name" value="PROTEIN SCALLOPED"/>
    <property type="match status" value="1"/>
</dbReference>
<dbReference type="AlphaFoldDB" id="A0A4P6XP23"/>
<evidence type="ECO:0000256" key="1">
    <source>
        <dbReference type="ARBA" id="ARBA00004123"/>
    </source>
</evidence>
<keyword evidence="3" id="KW-0805">Transcription regulation</keyword>
<keyword evidence="5" id="KW-0539">Nucleus</keyword>
<dbReference type="GO" id="GO:0000981">
    <property type="term" value="F:DNA-binding transcription factor activity, RNA polymerase II-specific"/>
    <property type="evidence" value="ECO:0007669"/>
    <property type="project" value="TreeGrafter"/>
</dbReference>
<feature type="domain" description="TEA" evidence="7">
    <location>
        <begin position="109"/>
        <end position="183"/>
    </location>
</feature>
<dbReference type="GO" id="GO:0005634">
    <property type="term" value="C:nucleus"/>
    <property type="evidence" value="ECO:0007669"/>
    <property type="project" value="UniProtKB-SubCell"/>
</dbReference>
<dbReference type="SMART" id="SM00426">
    <property type="entry name" value="TEA"/>
    <property type="match status" value="1"/>
</dbReference>
<evidence type="ECO:0000313" key="9">
    <source>
        <dbReference type="Proteomes" id="UP000292447"/>
    </source>
</evidence>